<dbReference type="PROSITE" id="PS50082">
    <property type="entry name" value="WD_REPEATS_2"/>
    <property type="match status" value="1"/>
</dbReference>
<feature type="repeat" description="WD" evidence="3">
    <location>
        <begin position="1"/>
        <end position="23"/>
    </location>
</feature>
<dbReference type="InterPro" id="IPR019775">
    <property type="entry name" value="WD40_repeat_CS"/>
</dbReference>
<protein>
    <submittedName>
        <fullName evidence="4">Uncharacterized protein</fullName>
    </submittedName>
</protein>
<dbReference type="AlphaFoldDB" id="A0A196S8J1"/>
<dbReference type="InterPro" id="IPR001680">
    <property type="entry name" value="WD40_rpt"/>
</dbReference>
<evidence type="ECO:0000256" key="3">
    <source>
        <dbReference type="PROSITE-ProRule" id="PRU00221"/>
    </source>
</evidence>
<keyword evidence="5" id="KW-1185">Reference proteome</keyword>
<name>A0A196S8J1_BLAHN</name>
<dbReference type="OrthoDB" id="16717at2759"/>
<gene>
    <name evidence="4" type="ORF">AV274_4950</name>
</gene>
<evidence type="ECO:0000256" key="2">
    <source>
        <dbReference type="ARBA" id="ARBA00022737"/>
    </source>
</evidence>
<accession>A0A196S8J1</accession>
<reference evidence="4 5" key="1">
    <citation type="submission" date="2016-05" db="EMBL/GenBank/DDBJ databases">
        <title>Nuclear genome of Blastocystis sp. subtype 1 NandII.</title>
        <authorList>
            <person name="Gentekaki E."/>
            <person name="Curtis B."/>
            <person name="Stairs C."/>
            <person name="Eme L."/>
            <person name="Herman E."/>
            <person name="Klimes V."/>
            <person name="Arias M.C."/>
            <person name="Elias M."/>
            <person name="Hilliou F."/>
            <person name="Klute M."/>
            <person name="Malik S.-B."/>
            <person name="Pightling A."/>
            <person name="Rachubinski R."/>
            <person name="Salas D."/>
            <person name="Schlacht A."/>
            <person name="Suga H."/>
            <person name="Archibald J."/>
            <person name="Ball S.G."/>
            <person name="Clark G."/>
            <person name="Dacks J."/>
            <person name="Van Der Giezen M."/>
            <person name="Tsaousis A."/>
            <person name="Roger A."/>
        </authorList>
    </citation>
    <scope>NUCLEOTIDE SEQUENCE [LARGE SCALE GENOMIC DNA]</scope>
    <source>
        <strain evidence="5">ATCC 50177 / NandII</strain>
    </source>
</reference>
<keyword evidence="1 3" id="KW-0853">WD repeat</keyword>
<organism evidence="4 5">
    <name type="scientific">Blastocystis sp. subtype 1 (strain ATCC 50177 / NandII)</name>
    <dbReference type="NCBI Taxonomy" id="478820"/>
    <lineage>
        <taxon>Eukaryota</taxon>
        <taxon>Sar</taxon>
        <taxon>Stramenopiles</taxon>
        <taxon>Bigyra</taxon>
        <taxon>Opalozoa</taxon>
        <taxon>Opalinata</taxon>
        <taxon>Blastocystidae</taxon>
        <taxon>Blastocystis</taxon>
    </lineage>
</organism>
<dbReference type="SUPFAM" id="SSF50978">
    <property type="entry name" value="WD40 repeat-like"/>
    <property type="match status" value="1"/>
</dbReference>
<proteinExistence type="predicted"/>
<dbReference type="InterPro" id="IPR015943">
    <property type="entry name" value="WD40/YVTN_repeat-like_dom_sf"/>
</dbReference>
<sequence length="64" mass="6958">LVSAAADKSLILWDISEDFAIVARYVCPDECKSVCIAGDEIVAGYASGVIRLWPFPGEEKKDIL</sequence>
<evidence type="ECO:0000256" key="1">
    <source>
        <dbReference type="ARBA" id="ARBA00022574"/>
    </source>
</evidence>
<dbReference type="Proteomes" id="UP000078348">
    <property type="component" value="Unassembled WGS sequence"/>
</dbReference>
<dbReference type="EMBL" id="LXWW01000420">
    <property type="protein sequence ID" value="OAO13365.1"/>
    <property type="molecule type" value="Genomic_DNA"/>
</dbReference>
<dbReference type="PROSITE" id="PS00678">
    <property type="entry name" value="WD_REPEATS_1"/>
    <property type="match status" value="1"/>
</dbReference>
<dbReference type="InterPro" id="IPR036322">
    <property type="entry name" value="WD40_repeat_dom_sf"/>
</dbReference>
<evidence type="ECO:0000313" key="4">
    <source>
        <dbReference type="EMBL" id="OAO13365.1"/>
    </source>
</evidence>
<keyword evidence="2" id="KW-0677">Repeat</keyword>
<comment type="caution">
    <text evidence="4">The sequence shown here is derived from an EMBL/GenBank/DDBJ whole genome shotgun (WGS) entry which is preliminary data.</text>
</comment>
<dbReference type="Gene3D" id="2.130.10.10">
    <property type="entry name" value="YVTN repeat-like/Quinoprotein amine dehydrogenase"/>
    <property type="match status" value="1"/>
</dbReference>
<feature type="non-terminal residue" evidence="4">
    <location>
        <position position="1"/>
    </location>
</feature>
<evidence type="ECO:0000313" key="5">
    <source>
        <dbReference type="Proteomes" id="UP000078348"/>
    </source>
</evidence>